<evidence type="ECO:0000313" key="2">
    <source>
        <dbReference type="EMBL" id="CAB4124866.1"/>
    </source>
</evidence>
<accession>A0A6J5KUQ3</accession>
<protein>
    <submittedName>
        <fullName evidence="2">Uncharacterized protein</fullName>
    </submittedName>
</protein>
<keyword evidence="1" id="KW-1133">Transmembrane helix</keyword>
<organism evidence="2">
    <name type="scientific">uncultured Caudovirales phage</name>
    <dbReference type="NCBI Taxonomy" id="2100421"/>
    <lineage>
        <taxon>Viruses</taxon>
        <taxon>Duplodnaviria</taxon>
        <taxon>Heunggongvirae</taxon>
        <taxon>Uroviricota</taxon>
        <taxon>Caudoviricetes</taxon>
        <taxon>Peduoviridae</taxon>
        <taxon>Maltschvirus</taxon>
        <taxon>Maltschvirus maltsch</taxon>
    </lineage>
</organism>
<sequence>MDPLTLLATAKAAHSAIMTAVSVGKDVHSAVGDLSKLWSSVAGLTQAAADPHKGGFLNAGSAEARALEIFAAKKEAEHLQQEVENFIVSEWGLAGLDSLRKEITEQKKLDKQRKLQAQKEQEELFDTVMFYGTLFLVFVGVLVGIVLTILILR</sequence>
<proteinExistence type="predicted"/>
<name>A0A6J5KUQ3_9CAUD</name>
<feature type="transmembrane region" description="Helical" evidence="1">
    <location>
        <begin position="128"/>
        <end position="152"/>
    </location>
</feature>
<evidence type="ECO:0000256" key="1">
    <source>
        <dbReference type="SAM" id="Phobius"/>
    </source>
</evidence>
<keyword evidence="1" id="KW-0812">Transmembrane</keyword>
<reference evidence="2" key="1">
    <citation type="submission" date="2020-04" db="EMBL/GenBank/DDBJ databases">
        <authorList>
            <person name="Chiriac C."/>
            <person name="Salcher M."/>
            <person name="Ghai R."/>
            <person name="Kavagutti S V."/>
        </authorList>
    </citation>
    <scope>NUCLEOTIDE SEQUENCE</scope>
</reference>
<keyword evidence="1" id="KW-0472">Membrane</keyword>
<gene>
    <name evidence="2" type="ORF">UFOVP63_37</name>
</gene>
<dbReference type="EMBL" id="LR796183">
    <property type="protein sequence ID" value="CAB4124866.1"/>
    <property type="molecule type" value="Genomic_DNA"/>
</dbReference>